<evidence type="ECO:0000256" key="14">
    <source>
        <dbReference type="PIRSR" id="PIRSR000114-1"/>
    </source>
</evidence>
<evidence type="ECO:0000256" key="17">
    <source>
        <dbReference type="RuleBase" id="RU000437"/>
    </source>
</evidence>
<evidence type="ECO:0000256" key="16">
    <source>
        <dbReference type="PIRSR" id="PIRSR000114-3"/>
    </source>
</evidence>
<gene>
    <name evidence="13" type="primary">gpsA</name>
    <name evidence="20" type="ORF">SAMN02745704_01617</name>
</gene>
<evidence type="ECO:0000259" key="18">
    <source>
        <dbReference type="Pfam" id="PF01210"/>
    </source>
</evidence>
<organism evidence="20 21">
    <name type="scientific">Paucidesulfovibrio gracilis DSM 16080</name>
    <dbReference type="NCBI Taxonomy" id="1121449"/>
    <lineage>
        <taxon>Bacteria</taxon>
        <taxon>Pseudomonadati</taxon>
        <taxon>Thermodesulfobacteriota</taxon>
        <taxon>Desulfovibrionia</taxon>
        <taxon>Desulfovibrionales</taxon>
        <taxon>Desulfovibrionaceae</taxon>
        <taxon>Paucidesulfovibrio</taxon>
    </lineage>
</organism>
<evidence type="ECO:0000313" key="20">
    <source>
        <dbReference type="EMBL" id="SKA83291.1"/>
    </source>
</evidence>
<keyword evidence="2 13" id="KW-0444">Lipid biosynthesis</keyword>
<feature type="binding site" evidence="13">
    <location>
        <position position="261"/>
    </location>
    <ligand>
        <name>NADPH</name>
        <dbReference type="ChEBI" id="CHEBI:57783"/>
    </ligand>
</feature>
<dbReference type="PRINTS" id="PR00077">
    <property type="entry name" value="GPDHDRGNASE"/>
</dbReference>
<dbReference type="GO" id="GO:0046167">
    <property type="term" value="P:glycerol-3-phosphate biosynthetic process"/>
    <property type="evidence" value="ECO:0007669"/>
    <property type="project" value="UniProtKB-UniRule"/>
</dbReference>
<evidence type="ECO:0000256" key="7">
    <source>
        <dbReference type="ARBA" id="ARBA00023209"/>
    </source>
</evidence>
<dbReference type="GO" id="GO:0051287">
    <property type="term" value="F:NAD binding"/>
    <property type="evidence" value="ECO:0007669"/>
    <property type="project" value="InterPro"/>
</dbReference>
<dbReference type="GO" id="GO:0005829">
    <property type="term" value="C:cytosol"/>
    <property type="evidence" value="ECO:0007669"/>
    <property type="project" value="TreeGrafter"/>
</dbReference>
<dbReference type="Pfam" id="PF01210">
    <property type="entry name" value="NAD_Gly3P_dh_N"/>
    <property type="match status" value="1"/>
</dbReference>
<dbReference type="InterPro" id="IPR011128">
    <property type="entry name" value="G3P_DH_NAD-dep_N"/>
</dbReference>
<dbReference type="EC" id="1.1.1.94" evidence="10 13"/>
<dbReference type="OrthoDB" id="9812273at2"/>
<evidence type="ECO:0000256" key="12">
    <source>
        <dbReference type="ARBA" id="ARBA00080511"/>
    </source>
</evidence>
<evidence type="ECO:0000256" key="15">
    <source>
        <dbReference type="PIRSR" id="PIRSR000114-2"/>
    </source>
</evidence>
<evidence type="ECO:0000256" key="8">
    <source>
        <dbReference type="ARBA" id="ARBA00023264"/>
    </source>
</evidence>
<keyword evidence="8 13" id="KW-1208">Phospholipid metabolism</keyword>
<feature type="binding site" evidence="13">
    <location>
        <position position="38"/>
    </location>
    <ligand>
        <name>NADPH</name>
        <dbReference type="ChEBI" id="CHEBI:57783"/>
    </ligand>
</feature>
<comment type="similarity">
    <text evidence="1 13 17">Belongs to the NAD-dependent glycerol-3-phosphate dehydrogenase family.</text>
</comment>
<feature type="binding site" evidence="13">
    <location>
        <position position="112"/>
    </location>
    <ligand>
        <name>sn-glycerol 3-phosphate</name>
        <dbReference type="ChEBI" id="CHEBI:57597"/>
    </ligand>
</feature>
<feature type="domain" description="Glycerol-3-phosphate dehydrogenase NAD-dependent C-terminal" evidence="19">
    <location>
        <begin position="186"/>
        <end position="326"/>
    </location>
</feature>
<dbReference type="Gene3D" id="3.40.50.720">
    <property type="entry name" value="NAD(P)-binding Rossmann-like Domain"/>
    <property type="match status" value="1"/>
</dbReference>
<keyword evidence="3 13" id="KW-0521">NADP</keyword>
<feature type="binding site" evidence="16">
    <location>
        <position position="89"/>
    </location>
    <ligand>
        <name>NAD(+)</name>
        <dbReference type="ChEBI" id="CHEBI:57540"/>
    </ligand>
</feature>
<dbReference type="NCBIfam" id="NF000940">
    <property type="entry name" value="PRK00094.1-2"/>
    <property type="match status" value="1"/>
</dbReference>
<protein>
    <recommendedName>
        <fullName evidence="11 13">Glycerol-3-phosphate dehydrogenase [NAD(P)+]</fullName>
        <ecNumber evidence="10 13">1.1.1.94</ecNumber>
    </recommendedName>
    <alternativeName>
        <fullName evidence="13">NAD(P)(+)-dependent glycerol-3-phosphate dehydrogenase</fullName>
    </alternativeName>
    <alternativeName>
        <fullName evidence="12 13">NAD(P)H-dependent dihydroxyacetone-phosphate reductase</fullName>
    </alternativeName>
</protein>
<dbReference type="GO" id="GO:0141153">
    <property type="term" value="F:glycerol-3-phosphate dehydrogenase (NADP+) activity"/>
    <property type="evidence" value="ECO:0007669"/>
    <property type="project" value="RHEA"/>
</dbReference>
<evidence type="ECO:0000256" key="1">
    <source>
        <dbReference type="ARBA" id="ARBA00011009"/>
    </source>
</evidence>
<feature type="binding site" evidence="15">
    <location>
        <begin position="261"/>
        <end position="262"/>
    </location>
    <ligand>
        <name>substrate</name>
    </ligand>
</feature>
<feature type="binding site" evidence="13">
    <location>
        <position position="261"/>
    </location>
    <ligand>
        <name>sn-glycerol 3-phosphate</name>
        <dbReference type="ChEBI" id="CHEBI:57597"/>
    </ligand>
</feature>
<evidence type="ECO:0000256" key="11">
    <source>
        <dbReference type="ARBA" id="ARBA00069372"/>
    </source>
</evidence>
<feature type="binding site" evidence="13">
    <location>
        <position position="146"/>
    </location>
    <ligand>
        <name>NADPH</name>
        <dbReference type="ChEBI" id="CHEBI:57783"/>
    </ligand>
</feature>
<evidence type="ECO:0000256" key="4">
    <source>
        <dbReference type="ARBA" id="ARBA00023002"/>
    </source>
</evidence>
<dbReference type="Gene3D" id="1.10.1040.10">
    <property type="entry name" value="N-(1-d-carboxylethyl)-l-norvaline Dehydrogenase, domain 2"/>
    <property type="match status" value="1"/>
</dbReference>
<dbReference type="SUPFAM" id="SSF51735">
    <property type="entry name" value="NAD(P)-binding Rossmann-fold domains"/>
    <property type="match status" value="1"/>
</dbReference>
<dbReference type="FunFam" id="1.10.1040.10:FF:000001">
    <property type="entry name" value="Glycerol-3-phosphate dehydrogenase [NAD(P)+]"/>
    <property type="match status" value="1"/>
</dbReference>
<comment type="caution">
    <text evidence="13">Lacks conserved residue(s) required for the propagation of feature annotation.</text>
</comment>
<proteinExistence type="inferred from homology"/>
<reference evidence="20 21" key="1">
    <citation type="submission" date="2017-02" db="EMBL/GenBank/DDBJ databases">
        <authorList>
            <person name="Peterson S.W."/>
        </authorList>
    </citation>
    <scope>NUCLEOTIDE SEQUENCE [LARGE SCALE GENOMIC DNA]</scope>
    <source>
        <strain evidence="20 21">DSM 16080</strain>
    </source>
</reference>
<dbReference type="InterPro" id="IPR008927">
    <property type="entry name" value="6-PGluconate_DH-like_C_sf"/>
</dbReference>
<name>A0A1T4X343_9BACT</name>
<dbReference type="STRING" id="1121449.SAMN02745704_01617"/>
<dbReference type="SUPFAM" id="SSF48179">
    <property type="entry name" value="6-phosphogluconate dehydrogenase C-terminal domain-like"/>
    <property type="match status" value="1"/>
</dbReference>
<dbReference type="HAMAP" id="MF_00394">
    <property type="entry name" value="NAD_Glyc3P_dehydrog"/>
    <property type="match status" value="1"/>
</dbReference>
<keyword evidence="4 13" id="KW-0560">Oxidoreductase</keyword>
<dbReference type="GO" id="GO:0005975">
    <property type="term" value="P:carbohydrate metabolic process"/>
    <property type="evidence" value="ECO:0007669"/>
    <property type="project" value="InterPro"/>
</dbReference>
<dbReference type="PIRSF" id="PIRSF000114">
    <property type="entry name" value="Glycerol-3-P_dh"/>
    <property type="match status" value="1"/>
</dbReference>
<keyword evidence="21" id="KW-1185">Reference proteome</keyword>
<feature type="binding site" evidence="13">
    <location>
        <position position="287"/>
    </location>
    <ligand>
        <name>NADPH</name>
        <dbReference type="ChEBI" id="CHEBI:57783"/>
    </ligand>
</feature>
<feature type="binding site" evidence="16">
    <location>
        <position position="261"/>
    </location>
    <ligand>
        <name>NAD(+)</name>
        <dbReference type="ChEBI" id="CHEBI:57540"/>
    </ligand>
</feature>
<dbReference type="GO" id="GO:0008654">
    <property type="term" value="P:phospholipid biosynthetic process"/>
    <property type="evidence" value="ECO:0007669"/>
    <property type="project" value="UniProtKB-KW"/>
</dbReference>
<evidence type="ECO:0000256" key="2">
    <source>
        <dbReference type="ARBA" id="ARBA00022516"/>
    </source>
</evidence>
<feature type="binding site" evidence="13">
    <location>
        <position position="197"/>
    </location>
    <ligand>
        <name>sn-glycerol 3-phosphate</name>
        <dbReference type="ChEBI" id="CHEBI:57597"/>
    </ligand>
</feature>
<dbReference type="EMBL" id="FUYC01000006">
    <property type="protein sequence ID" value="SKA83291.1"/>
    <property type="molecule type" value="Genomic_DNA"/>
</dbReference>
<dbReference type="PANTHER" id="PTHR11728">
    <property type="entry name" value="GLYCEROL-3-PHOSPHATE DEHYDROGENASE"/>
    <property type="match status" value="1"/>
</dbReference>
<evidence type="ECO:0000313" key="21">
    <source>
        <dbReference type="Proteomes" id="UP000190027"/>
    </source>
</evidence>
<dbReference type="FunFam" id="3.40.50.720:FF:000019">
    <property type="entry name" value="Glycerol-3-phosphate dehydrogenase [NAD(P)+]"/>
    <property type="match status" value="1"/>
</dbReference>
<feature type="binding site" evidence="16">
    <location>
        <begin position="14"/>
        <end position="19"/>
    </location>
    <ligand>
        <name>NAD(+)</name>
        <dbReference type="ChEBI" id="CHEBI:57540"/>
    </ligand>
</feature>
<keyword evidence="7 13" id="KW-0594">Phospholipid biosynthesis</keyword>
<evidence type="ECO:0000256" key="13">
    <source>
        <dbReference type="HAMAP-Rule" id="MF_00394"/>
    </source>
</evidence>
<evidence type="ECO:0000256" key="6">
    <source>
        <dbReference type="ARBA" id="ARBA00023098"/>
    </source>
</evidence>
<comment type="pathway">
    <text evidence="13">Membrane lipid metabolism; glycerophospholipid metabolism.</text>
</comment>
<feature type="binding site" evidence="13">
    <location>
        <position position="18"/>
    </location>
    <ligand>
        <name>NADPH</name>
        <dbReference type="ChEBI" id="CHEBI:57783"/>
    </ligand>
</feature>
<dbReference type="PANTHER" id="PTHR11728:SF1">
    <property type="entry name" value="GLYCEROL-3-PHOSPHATE DEHYDROGENASE [NAD(+)] 2, CHLOROPLASTIC"/>
    <property type="match status" value="1"/>
</dbReference>
<evidence type="ECO:0000256" key="3">
    <source>
        <dbReference type="ARBA" id="ARBA00022857"/>
    </source>
</evidence>
<evidence type="ECO:0000256" key="10">
    <source>
        <dbReference type="ARBA" id="ARBA00066687"/>
    </source>
</evidence>
<feature type="binding site" evidence="13">
    <location>
        <position position="142"/>
    </location>
    <ligand>
        <name>sn-glycerol 3-phosphate</name>
        <dbReference type="ChEBI" id="CHEBI:57597"/>
    </ligand>
</feature>
<accession>A0A1T4X343</accession>
<dbReference type="Pfam" id="PF07479">
    <property type="entry name" value="NAD_Gly3P_dh_C"/>
    <property type="match status" value="1"/>
</dbReference>
<comment type="catalytic activity">
    <reaction evidence="9">
        <text>sn-glycerol 3-phosphate + NADP(+) = dihydroxyacetone phosphate + NADPH + H(+)</text>
        <dbReference type="Rhea" id="RHEA:11096"/>
        <dbReference type="ChEBI" id="CHEBI:15378"/>
        <dbReference type="ChEBI" id="CHEBI:57597"/>
        <dbReference type="ChEBI" id="CHEBI:57642"/>
        <dbReference type="ChEBI" id="CHEBI:57783"/>
        <dbReference type="ChEBI" id="CHEBI:58349"/>
        <dbReference type="EC" id="1.1.1.94"/>
    </reaction>
    <physiologicalReaction direction="right-to-left" evidence="9">
        <dbReference type="Rhea" id="RHEA:11098"/>
    </physiologicalReaction>
</comment>
<feature type="domain" description="Glycerol-3-phosphate dehydrogenase NAD-dependent N-terminal" evidence="18">
    <location>
        <begin position="10"/>
        <end position="166"/>
    </location>
</feature>
<dbReference type="PROSITE" id="PS00957">
    <property type="entry name" value="NAD_G3PDH"/>
    <property type="match status" value="1"/>
</dbReference>
<sequence length="337" mass="36561">MNKQQSSQRVSVLGAGAWGTTLADMLARNNVPTTLWVREPDLADRMRDQRVNDVFLPDIPLSDRLGIESDPATALEGADAYLLVVPSQFIRPTLENFRDLFPKRPVMVCASKGIELDSLAPMSQVVAESLEDKAPRYASLSGPSFAAEVSRDMPTSVALGCADMDLARQLRELFSTPFFRVYSTPDYRGVELGGAVKNVIALAAGMSDGLGFGHDARAALITRGLAEMSRLGEAMGAQERTFMGLSGMGDLVLTCTGDLSRNRQVGLKLGQGRKLDDIIGEMKAVAEGVKTAKSLYALSQKLGVELPITEQVHRILYEDAEPREAVTRLMGRALKDE</sequence>
<feature type="binding site" evidence="13">
    <location>
        <position position="112"/>
    </location>
    <ligand>
        <name>NADPH</name>
        <dbReference type="ChEBI" id="CHEBI:57783"/>
    </ligand>
</feature>
<feature type="binding site" evidence="16">
    <location>
        <position position="146"/>
    </location>
    <ligand>
        <name>NAD(+)</name>
        <dbReference type="ChEBI" id="CHEBI:57540"/>
    </ligand>
</feature>
<keyword evidence="13" id="KW-0547">Nucleotide-binding</keyword>
<dbReference type="GO" id="GO:0006650">
    <property type="term" value="P:glycerophospholipid metabolic process"/>
    <property type="evidence" value="ECO:0007669"/>
    <property type="project" value="UniProtKB-UniRule"/>
</dbReference>
<keyword evidence="5 13" id="KW-0520">NAD</keyword>
<feature type="binding site" evidence="13">
    <location>
        <position position="285"/>
    </location>
    <ligand>
        <name>NADPH</name>
        <dbReference type="ChEBI" id="CHEBI:57783"/>
    </ligand>
</feature>
<keyword evidence="13" id="KW-0963">Cytoplasm</keyword>
<dbReference type="UniPathway" id="UPA00940"/>
<dbReference type="RefSeq" id="WP_078717185.1">
    <property type="nucleotide sequence ID" value="NZ_FUYC01000006.1"/>
</dbReference>
<comment type="catalytic activity">
    <reaction evidence="13">
        <text>sn-glycerol 3-phosphate + NAD(+) = dihydroxyacetone phosphate + NADH + H(+)</text>
        <dbReference type="Rhea" id="RHEA:11092"/>
        <dbReference type="ChEBI" id="CHEBI:15378"/>
        <dbReference type="ChEBI" id="CHEBI:57540"/>
        <dbReference type="ChEBI" id="CHEBI:57597"/>
        <dbReference type="ChEBI" id="CHEBI:57642"/>
        <dbReference type="ChEBI" id="CHEBI:57945"/>
        <dbReference type="EC" id="1.1.1.94"/>
    </reaction>
</comment>
<dbReference type="InterPro" id="IPR006109">
    <property type="entry name" value="G3P_DH_NAD-dep_C"/>
</dbReference>
<dbReference type="InterPro" id="IPR013328">
    <property type="entry name" value="6PGD_dom2"/>
</dbReference>
<evidence type="ECO:0000256" key="5">
    <source>
        <dbReference type="ARBA" id="ARBA00023027"/>
    </source>
</evidence>
<dbReference type="NCBIfam" id="NF000942">
    <property type="entry name" value="PRK00094.1-4"/>
    <property type="match status" value="1"/>
</dbReference>
<feature type="binding site" evidence="13">
    <location>
        <position position="262"/>
    </location>
    <ligand>
        <name>sn-glycerol 3-phosphate</name>
        <dbReference type="ChEBI" id="CHEBI:57597"/>
    </ligand>
</feature>
<feature type="binding site" evidence="13">
    <location>
        <position position="260"/>
    </location>
    <ligand>
        <name>sn-glycerol 3-phosphate</name>
        <dbReference type="ChEBI" id="CHEBI:57597"/>
    </ligand>
</feature>
<comment type="function">
    <text evidence="13">Catalyzes the reduction of the glycolytic intermediate dihydroxyacetone phosphate (DHAP) to sn-glycerol 3-phosphate (G3P), the key precursor for phospholipid synthesis.</text>
</comment>
<dbReference type="InterPro" id="IPR006168">
    <property type="entry name" value="G3P_DH_NAD-dep"/>
</dbReference>
<evidence type="ECO:0000256" key="9">
    <source>
        <dbReference type="ARBA" id="ARBA00052716"/>
    </source>
</evidence>
<feature type="binding site" evidence="13">
    <location>
        <position position="144"/>
    </location>
    <ligand>
        <name>sn-glycerol 3-phosphate</name>
        <dbReference type="ChEBI" id="CHEBI:57597"/>
    </ligand>
</feature>
<feature type="binding site" evidence="15">
    <location>
        <position position="112"/>
    </location>
    <ligand>
        <name>substrate</name>
    </ligand>
</feature>
<dbReference type="InterPro" id="IPR036291">
    <property type="entry name" value="NAD(P)-bd_dom_sf"/>
</dbReference>
<evidence type="ECO:0000259" key="19">
    <source>
        <dbReference type="Pfam" id="PF07479"/>
    </source>
</evidence>
<dbReference type="GO" id="GO:0141152">
    <property type="term" value="F:glycerol-3-phosphate dehydrogenase (NAD+) activity"/>
    <property type="evidence" value="ECO:0007669"/>
    <property type="project" value="RHEA"/>
</dbReference>
<dbReference type="GO" id="GO:0046168">
    <property type="term" value="P:glycerol-3-phosphate catabolic process"/>
    <property type="evidence" value="ECO:0007669"/>
    <property type="project" value="InterPro"/>
</dbReference>
<keyword evidence="6 13" id="KW-0443">Lipid metabolism</keyword>
<feature type="binding site" evidence="13">
    <location>
        <position position="250"/>
    </location>
    <ligand>
        <name>sn-glycerol 3-phosphate</name>
        <dbReference type="ChEBI" id="CHEBI:57597"/>
    </ligand>
</feature>
<dbReference type="AlphaFoldDB" id="A0A1T4X343"/>
<comment type="subcellular location">
    <subcellularLocation>
        <location evidence="13">Cytoplasm</location>
    </subcellularLocation>
</comment>
<dbReference type="Proteomes" id="UP000190027">
    <property type="component" value="Unassembled WGS sequence"/>
</dbReference>
<feature type="active site" description="Proton acceptor" evidence="13 14">
    <location>
        <position position="197"/>
    </location>
</feature>